<accession>A0A2R5FA16</accession>
<evidence type="ECO:0000259" key="1">
    <source>
        <dbReference type="Pfam" id="PF13362"/>
    </source>
</evidence>
<evidence type="ECO:0000313" key="4">
    <source>
        <dbReference type="Proteomes" id="UP000245081"/>
    </source>
</evidence>
<protein>
    <submittedName>
        <fullName evidence="3">Uncharacterized protein</fullName>
    </submittedName>
</protein>
<proteinExistence type="predicted"/>
<dbReference type="Pfam" id="PF13362">
    <property type="entry name" value="Toprim_3"/>
    <property type="match status" value="1"/>
</dbReference>
<dbReference type="InterPro" id="IPR055570">
    <property type="entry name" value="DUF7146"/>
</dbReference>
<keyword evidence="4" id="KW-1185">Reference proteome</keyword>
<gene>
    <name evidence="3" type="ORF">NMK_1987</name>
</gene>
<evidence type="ECO:0000313" key="3">
    <source>
        <dbReference type="EMBL" id="GBG14388.1"/>
    </source>
</evidence>
<name>A0A2R5FA16_9PROT</name>
<comment type="caution">
    <text evidence="3">The sequence shown here is derived from an EMBL/GenBank/DDBJ whole genome shotgun (WGS) entry which is preliminary data.</text>
</comment>
<dbReference type="AlphaFoldDB" id="A0A2R5FA16"/>
<sequence>MSTKTYKKRVEADKVRDQAHGKWLDILPSLVPGYFNNALQKIGTHVTCPFHGGKEDFRFIKQAKPGKGNTREVGVAMCSCGVYPDGFAVLMKATGWTFNETLIRVDEWLNGSSYQETVTPAPIKVYSDEDDEEQNKKILANLLNLWEAGKPLDIKQVPYYLGRGLHARVLVDMQDERFIASLGYYEYVKKNPADPNSEEILVKTGSYPAILAMMRDAQGNPVAVHRTWLSKDKKEKAPVRKAKKLSRTIGAAGAAMRLYDATGADTLGLAEGKETAHSVRQLAMGRYWPELGKIPVWATYSERNIRNFVIPDSMLGTLRKIVIFADNDPNGTGFSAAAEFKERMALEHPEIEVDIKMPEVEGMDWNDVLVNL</sequence>
<feature type="domain" description="Toprim" evidence="1">
    <location>
        <begin position="267"/>
        <end position="370"/>
    </location>
</feature>
<dbReference type="Pfam" id="PF23639">
    <property type="entry name" value="DUF7146"/>
    <property type="match status" value="1"/>
</dbReference>
<dbReference type="InterPro" id="IPR006171">
    <property type="entry name" value="TOPRIM_dom"/>
</dbReference>
<dbReference type="RefSeq" id="WP_109015577.1">
    <property type="nucleotide sequence ID" value="NZ_BDOQ01000007.1"/>
</dbReference>
<dbReference type="OrthoDB" id="8967890at2"/>
<dbReference type="EMBL" id="BDOQ01000007">
    <property type="protein sequence ID" value="GBG14388.1"/>
    <property type="molecule type" value="Genomic_DNA"/>
</dbReference>
<evidence type="ECO:0000259" key="2">
    <source>
        <dbReference type="Pfam" id="PF23639"/>
    </source>
</evidence>
<reference evidence="3 4" key="1">
    <citation type="journal article" date="2018" name="Environ. Microbiol.">
        <title>Isolation and genomic characterization of Novimethylophilus kurashikiensis gen. nov. sp. nov., a new lanthanide-dependent methylotrophic species of Methylophilaceae.</title>
        <authorList>
            <person name="Lv H."/>
            <person name="Sahin N."/>
            <person name="Tani A."/>
        </authorList>
    </citation>
    <scope>NUCLEOTIDE SEQUENCE [LARGE SCALE GENOMIC DNA]</scope>
    <source>
        <strain evidence="3 4">La2-4</strain>
    </source>
</reference>
<dbReference type="Proteomes" id="UP000245081">
    <property type="component" value="Unassembled WGS sequence"/>
</dbReference>
<organism evidence="3 4">
    <name type="scientific">Novimethylophilus kurashikiensis</name>
    <dbReference type="NCBI Taxonomy" id="1825523"/>
    <lineage>
        <taxon>Bacteria</taxon>
        <taxon>Pseudomonadati</taxon>
        <taxon>Pseudomonadota</taxon>
        <taxon>Betaproteobacteria</taxon>
        <taxon>Nitrosomonadales</taxon>
        <taxon>Methylophilaceae</taxon>
        <taxon>Novimethylophilus</taxon>
    </lineage>
</organism>
<feature type="domain" description="DUF7146" evidence="2">
    <location>
        <begin position="141"/>
        <end position="251"/>
    </location>
</feature>